<dbReference type="InterPro" id="IPR014541">
    <property type="entry name" value="Amdntrnsf_FN0238"/>
</dbReference>
<dbReference type="PANTHER" id="PTHR43224:SF1">
    <property type="entry name" value="AMIDINOTRANSFERASE"/>
    <property type="match status" value="1"/>
</dbReference>
<organism evidence="1 2">
    <name type="scientific">Parapedobacter defluvii</name>
    <dbReference type="NCBI Taxonomy" id="2045106"/>
    <lineage>
        <taxon>Bacteria</taxon>
        <taxon>Pseudomonadati</taxon>
        <taxon>Bacteroidota</taxon>
        <taxon>Sphingobacteriia</taxon>
        <taxon>Sphingobacteriales</taxon>
        <taxon>Sphingobacteriaceae</taxon>
        <taxon>Parapedobacter</taxon>
    </lineage>
</organism>
<dbReference type="Pfam" id="PF19420">
    <property type="entry name" value="DDAH_eukar"/>
    <property type="match status" value="1"/>
</dbReference>
<name>A0ABQ1N0X1_9SPHI</name>
<dbReference type="SUPFAM" id="SSF55909">
    <property type="entry name" value="Pentein"/>
    <property type="match status" value="1"/>
</dbReference>
<dbReference type="PIRSF" id="PIRSF028188">
    <property type="entry name" value="Amdntrnsf_FN0238"/>
    <property type="match status" value="1"/>
</dbReference>
<evidence type="ECO:0008006" key="3">
    <source>
        <dbReference type="Google" id="ProtNLM"/>
    </source>
</evidence>
<dbReference type="EMBL" id="BMIK01000031">
    <property type="protein sequence ID" value="GGC48862.1"/>
    <property type="molecule type" value="Genomic_DNA"/>
</dbReference>
<proteinExistence type="predicted"/>
<comment type="caution">
    <text evidence="1">The sequence shown here is derived from an EMBL/GenBank/DDBJ whole genome shotgun (WGS) entry which is preliminary data.</text>
</comment>
<gene>
    <name evidence="1" type="ORF">GCM10011386_46370</name>
</gene>
<dbReference type="PANTHER" id="PTHR43224">
    <property type="entry name" value="AMIDINOTRANSFERASE"/>
    <property type="match status" value="1"/>
</dbReference>
<sequence>MIRPIQFGYNVQTAVNNAFQRLETDDKVRVQQNAIKEFDAFVQALRSHDIDVLVVQDTEAPYTPDSVFPNNWISFHEDGSVVMYPMFAENRRLERKSTVLEAIQKRFVINRRLDYTANESKDKFLEGTGSFVLDRTNKLAYACRSPRTDESLFRLFCAQMGYQPVVFNAFDEWGQAIYHTNVMMCIADKYAVVALDSVDSSDRPLVSGMLENSGKTTILISKLQMKAFAGNMLQVENRYGKRFLVMSTRAYHSLDPKQLEQLKSFNPIIHASLDTIERNGGGSARCMMAEIFLPEHSG</sequence>
<dbReference type="Gene3D" id="3.75.10.10">
    <property type="entry name" value="L-arginine/glycine Amidinotransferase, Chain A"/>
    <property type="match status" value="1"/>
</dbReference>
<evidence type="ECO:0000313" key="2">
    <source>
        <dbReference type="Proteomes" id="UP000597338"/>
    </source>
</evidence>
<keyword evidence="2" id="KW-1185">Reference proteome</keyword>
<accession>A0ABQ1N0X1</accession>
<dbReference type="NCBIfam" id="NF046062">
    <property type="entry name" value="citrull_CtlX"/>
    <property type="match status" value="1"/>
</dbReference>
<protein>
    <recommendedName>
        <fullName evidence="3">Amidinotransferase</fullName>
    </recommendedName>
</protein>
<reference evidence="2" key="1">
    <citation type="journal article" date="2019" name="Int. J. Syst. Evol. Microbiol.">
        <title>The Global Catalogue of Microorganisms (GCM) 10K type strain sequencing project: providing services to taxonomists for standard genome sequencing and annotation.</title>
        <authorList>
            <consortium name="The Broad Institute Genomics Platform"/>
            <consortium name="The Broad Institute Genome Sequencing Center for Infectious Disease"/>
            <person name="Wu L."/>
            <person name="Ma J."/>
        </authorList>
    </citation>
    <scope>NUCLEOTIDE SEQUENCE [LARGE SCALE GENOMIC DNA]</scope>
    <source>
        <strain evidence="2">CGMCC 1.15342</strain>
    </source>
</reference>
<evidence type="ECO:0000313" key="1">
    <source>
        <dbReference type="EMBL" id="GGC48862.1"/>
    </source>
</evidence>
<dbReference type="Proteomes" id="UP000597338">
    <property type="component" value="Unassembled WGS sequence"/>
</dbReference>